<dbReference type="RefSeq" id="WP_186460544.1">
    <property type="nucleotide sequence ID" value="NZ_CP101483.1"/>
</dbReference>
<protein>
    <submittedName>
        <fullName evidence="1">Uncharacterized protein</fullName>
    </submittedName>
</protein>
<proteinExistence type="predicted"/>
<sequence length="64" mass="7152">MVYISSLADLVDALSLLALLDNYHQPIVIEACGLTKLVFSNHHKIDALGFAYLLARFDFIFVVI</sequence>
<name>A0A9X0UJX8_VIBME</name>
<dbReference type="AlphaFoldDB" id="A0A9X0UJX8"/>
<accession>A0A9X0UJX8</accession>
<comment type="caution">
    <text evidence="1">The sequence shown here is derived from an EMBL/GenBank/DDBJ whole genome shotgun (WGS) entry which is preliminary data.</text>
</comment>
<evidence type="ECO:0000313" key="1">
    <source>
        <dbReference type="EMBL" id="MBC5852351.1"/>
    </source>
</evidence>
<organism evidence="1 2">
    <name type="scientific">Vibrio metschnikovii</name>
    <dbReference type="NCBI Taxonomy" id="28172"/>
    <lineage>
        <taxon>Bacteria</taxon>
        <taxon>Pseudomonadati</taxon>
        <taxon>Pseudomonadota</taxon>
        <taxon>Gammaproteobacteria</taxon>
        <taxon>Vibrionales</taxon>
        <taxon>Vibrionaceae</taxon>
        <taxon>Vibrio</taxon>
    </lineage>
</organism>
<gene>
    <name evidence="1" type="ORF">H8Q88_15700</name>
</gene>
<keyword evidence="2" id="KW-1185">Reference proteome</keyword>
<dbReference type="Proteomes" id="UP000615796">
    <property type="component" value="Unassembled WGS sequence"/>
</dbReference>
<evidence type="ECO:0000313" key="2">
    <source>
        <dbReference type="Proteomes" id="UP000615796"/>
    </source>
</evidence>
<dbReference type="EMBL" id="JACRUP010000012">
    <property type="protein sequence ID" value="MBC5852351.1"/>
    <property type="molecule type" value="Genomic_DNA"/>
</dbReference>
<reference evidence="1" key="1">
    <citation type="submission" date="2020-08" db="EMBL/GenBank/DDBJ databases">
        <title>Genome Sequencing and Pan-Genome Analysis of Migratory bird Vibrio Strains, Inner Mongolia.</title>
        <authorList>
            <person name="Zheng L."/>
        </authorList>
    </citation>
    <scope>NUCLEOTIDE SEQUENCE</scope>
    <source>
        <strain evidence="1">M13F</strain>
    </source>
</reference>